<reference evidence="1" key="2">
    <citation type="submission" date="2021-08" db="EMBL/GenBank/DDBJ databases">
        <authorList>
            <person name="Tani A."/>
            <person name="Ola A."/>
            <person name="Ogura Y."/>
            <person name="Katsura K."/>
            <person name="Hayashi T."/>
        </authorList>
    </citation>
    <scope>NUCLEOTIDE SEQUENCE</scope>
    <source>
        <strain evidence="1">LMG 23639</strain>
    </source>
</reference>
<evidence type="ECO:0000313" key="2">
    <source>
        <dbReference type="Proteomes" id="UP001055102"/>
    </source>
</evidence>
<name>A0ABQ4T1R5_9HYPH</name>
<keyword evidence="2" id="KW-1185">Reference proteome</keyword>
<dbReference type="Proteomes" id="UP001055102">
    <property type="component" value="Unassembled WGS sequence"/>
</dbReference>
<dbReference type="EMBL" id="BPQR01000108">
    <property type="protein sequence ID" value="GJE08962.1"/>
    <property type="molecule type" value="Genomic_DNA"/>
</dbReference>
<reference evidence="1" key="1">
    <citation type="journal article" date="2021" name="Front. Microbiol.">
        <title>Comprehensive Comparative Genomics and Phenotyping of Methylobacterium Species.</title>
        <authorList>
            <person name="Alessa O."/>
            <person name="Ogura Y."/>
            <person name="Fujitani Y."/>
            <person name="Takami H."/>
            <person name="Hayashi T."/>
            <person name="Sahin N."/>
            <person name="Tani A."/>
        </authorList>
    </citation>
    <scope>NUCLEOTIDE SEQUENCE</scope>
    <source>
        <strain evidence="1">LMG 23639</strain>
    </source>
</reference>
<dbReference type="RefSeq" id="WP_017483162.1">
    <property type="nucleotide sequence ID" value="NZ_BPQR01000108.1"/>
</dbReference>
<comment type="caution">
    <text evidence="1">The sequence shown here is derived from an EMBL/GenBank/DDBJ whole genome shotgun (WGS) entry which is preliminary data.</text>
</comment>
<evidence type="ECO:0000313" key="1">
    <source>
        <dbReference type="EMBL" id="GJE08962.1"/>
    </source>
</evidence>
<organism evidence="1 2">
    <name type="scientific">Methylobacterium jeotgali</name>
    <dbReference type="NCBI Taxonomy" id="381630"/>
    <lineage>
        <taxon>Bacteria</taxon>
        <taxon>Pseudomonadati</taxon>
        <taxon>Pseudomonadota</taxon>
        <taxon>Alphaproteobacteria</taxon>
        <taxon>Hyphomicrobiales</taxon>
        <taxon>Methylobacteriaceae</taxon>
        <taxon>Methylobacterium</taxon>
    </lineage>
</organism>
<sequence>MSPGDPVAAAAARIKAAWESGRICPLSGRGLRARVLRAGRLVRAGMLSPAEAAAVAAEAENVAMAFAPLPVPPLDD</sequence>
<accession>A0ABQ4T1R5</accession>
<gene>
    <name evidence="1" type="ORF">AOPFMNJM_4310</name>
</gene>
<protein>
    <submittedName>
        <fullName evidence="1">Uncharacterized protein</fullName>
    </submittedName>
</protein>
<proteinExistence type="predicted"/>